<proteinExistence type="predicted"/>
<evidence type="ECO:0000256" key="1">
    <source>
        <dbReference type="ARBA" id="ARBA00022553"/>
    </source>
</evidence>
<gene>
    <name evidence="5" type="ORF">AZOBR_100152</name>
</gene>
<evidence type="ECO:0000256" key="3">
    <source>
        <dbReference type="SAM" id="MobiDB-lite"/>
    </source>
</evidence>
<feature type="region of interest" description="Disordered" evidence="3">
    <location>
        <begin position="1"/>
        <end position="23"/>
    </location>
</feature>
<dbReference type="EMBL" id="HE577327">
    <property type="protein sequence ID" value="CCC97766.1"/>
    <property type="molecule type" value="Genomic_DNA"/>
</dbReference>
<dbReference type="InterPro" id="IPR053866">
    <property type="entry name" value="PhyR_sigma2"/>
</dbReference>
<keyword evidence="6" id="KW-1185">Reference proteome</keyword>
<dbReference type="PROSITE" id="PS50110">
    <property type="entry name" value="RESPONSE_REGULATORY"/>
    <property type="match status" value="1"/>
</dbReference>
<dbReference type="Proteomes" id="UP000007319">
    <property type="component" value="Chromosome"/>
</dbReference>
<dbReference type="AlphaFoldDB" id="A0A9P1JQJ5"/>
<dbReference type="Gene3D" id="3.40.50.2300">
    <property type="match status" value="1"/>
</dbReference>
<accession>A0A9P1JQJ5</accession>
<evidence type="ECO:0000313" key="6">
    <source>
        <dbReference type="Proteomes" id="UP000007319"/>
    </source>
</evidence>
<dbReference type="Gene3D" id="1.10.1740.10">
    <property type="match status" value="1"/>
</dbReference>
<dbReference type="InterPro" id="IPR036388">
    <property type="entry name" value="WH-like_DNA-bd_sf"/>
</dbReference>
<dbReference type="InterPro" id="IPR013249">
    <property type="entry name" value="RNA_pol_sigma70_r4_t2"/>
</dbReference>
<dbReference type="Pfam" id="PF00072">
    <property type="entry name" value="Response_reg"/>
    <property type="match status" value="1"/>
</dbReference>
<feature type="modified residue" description="4-aspartylphosphate" evidence="2">
    <location>
        <position position="213"/>
    </location>
</feature>
<dbReference type="InterPro" id="IPR001789">
    <property type="entry name" value="Sig_transdc_resp-reg_receiver"/>
</dbReference>
<evidence type="ECO:0000256" key="2">
    <source>
        <dbReference type="PROSITE-ProRule" id="PRU00169"/>
    </source>
</evidence>
<protein>
    <submittedName>
        <fullName evidence="5">Response regulator (CheY-like)</fullName>
    </submittedName>
</protein>
<dbReference type="GO" id="GO:0006352">
    <property type="term" value="P:DNA-templated transcription initiation"/>
    <property type="evidence" value="ECO:0007669"/>
    <property type="project" value="InterPro"/>
</dbReference>
<reference evidence="5 6" key="1">
    <citation type="journal article" date="2011" name="PLoS Genet.">
        <title>Azospirillum genomes reveal transition of bacteria from aquatic to terrestrial environments.</title>
        <authorList>
            <person name="Wisniewski-Dye F."/>
            <person name="Borziak K."/>
            <person name="Khalsa-Moyers G."/>
            <person name="Alexandre G."/>
            <person name="Sukharnikov L.O."/>
            <person name="Wuichet K."/>
            <person name="Hurst G.B."/>
            <person name="McDonald W.H."/>
            <person name="Robertson J.S."/>
            <person name="Barbe V."/>
            <person name="Calteau A."/>
            <person name="Rouy Z."/>
            <person name="Mangenot S."/>
            <person name="Prigent-Combaret C."/>
            <person name="Normand P."/>
            <person name="Boyer M."/>
            <person name="Siguier P."/>
            <person name="Dessaux Y."/>
            <person name="Elmerich C."/>
            <person name="Condemine G."/>
            <person name="Krishnen G."/>
            <person name="Kennedy I."/>
            <person name="Paterson A.H."/>
            <person name="Gonzalez V."/>
            <person name="Mavingui P."/>
            <person name="Zhulin I.B."/>
        </authorList>
    </citation>
    <scope>NUCLEOTIDE SEQUENCE [LARGE SCALE GENOMIC DNA]</scope>
    <source>
        <strain evidence="5 6">Sp245</strain>
    </source>
</reference>
<dbReference type="SUPFAM" id="SSF88659">
    <property type="entry name" value="Sigma3 and sigma4 domains of RNA polymerase sigma factors"/>
    <property type="match status" value="1"/>
</dbReference>
<dbReference type="SUPFAM" id="SSF52172">
    <property type="entry name" value="CheY-like"/>
    <property type="match status" value="1"/>
</dbReference>
<dbReference type="InterPro" id="IPR011006">
    <property type="entry name" value="CheY-like_superfamily"/>
</dbReference>
<dbReference type="InterPro" id="IPR050595">
    <property type="entry name" value="Bact_response_regulator"/>
</dbReference>
<feature type="domain" description="Response regulatory" evidence="4">
    <location>
        <begin position="163"/>
        <end position="276"/>
    </location>
</feature>
<dbReference type="InterPro" id="IPR013324">
    <property type="entry name" value="RNA_pol_sigma_r3/r4-like"/>
</dbReference>
<keyword evidence="1 2" id="KW-0597">Phosphoprotein</keyword>
<sequence>MNQADRPAPFGAEGRTDPPTGAEERVMRVYARQLYDHLPYLRRYARALTGATERGDDLVTRCVEVAVMAPSRFGLEAGARVPLYALLNLLFDEDGGGLPTPSPHPIERALASLPEGERRMYLLITLEGLTVPEAAQVLQIPAPEGQDRLTIARDKVRNALTQRVLVVEDNPILAMEIGSLVTDMGHVVCGTANNEQEALELLEAEKPTLALLDVRLADGGSGVEVARRLRQKRAMRTIFVTAFDGDLEEADARHLGQIVRKPFTNEAIQAAISRAVFMPSPVALA</sequence>
<evidence type="ECO:0000313" key="5">
    <source>
        <dbReference type="EMBL" id="CCC97766.1"/>
    </source>
</evidence>
<dbReference type="GO" id="GO:0016987">
    <property type="term" value="F:sigma factor activity"/>
    <property type="evidence" value="ECO:0007669"/>
    <property type="project" value="InterPro"/>
</dbReference>
<name>A0A9P1JQJ5_9PROT</name>
<dbReference type="Pfam" id="PF08281">
    <property type="entry name" value="Sigma70_r4_2"/>
    <property type="match status" value="1"/>
</dbReference>
<evidence type="ECO:0000259" key="4">
    <source>
        <dbReference type="PROSITE" id="PS50110"/>
    </source>
</evidence>
<dbReference type="PANTHER" id="PTHR44591:SF3">
    <property type="entry name" value="RESPONSE REGULATORY DOMAIN-CONTAINING PROTEIN"/>
    <property type="match status" value="1"/>
</dbReference>
<dbReference type="Gene3D" id="1.10.10.10">
    <property type="entry name" value="Winged helix-like DNA-binding domain superfamily/Winged helix DNA-binding domain"/>
    <property type="match status" value="1"/>
</dbReference>
<dbReference type="NCBIfam" id="NF006623">
    <property type="entry name" value="PRK09191.1"/>
    <property type="match status" value="1"/>
</dbReference>
<dbReference type="GO" id="GO:0000160">
    <property type="term" value="P:phosphorelay signal transduction system"/>
    <property type="evidence" value="ECO:0007669"/>
    <property type="project" value="InterPro"/>
</dbReference>
<dbReference type="SMART" id="SM00448">
    <property type="entry name" value="REC"/>
    <property type="match status" value="1"/>
</dbReference>
<dbReference type="GO" id="GO:0003677">
    <property type="term" value="F:DNA binding"/>
    <property type="evidence" value="ECO:0007669"/>
    <property type="project" value="InterPro"/>
</dbReference>
<dbReference type="KEGG" id="abs:AZOBR_100152"/>
<dbReference type="PANTHER" id="PTHR44591">
    <property type="entry name" value="STRESS RESPONSE REGULATOR PROTEIN 1"/>
    <property type="match status" value="1"/>
</dbReference>
<dbReference type="Pfam" id="PF22029">
    <property type="entry name" value="PhyR_sigma2"/>
    <property type="match status" value="1"/>
</dbReference>
<organism evidence="5 6">
    <name type="scientific">Azospirillum baldaniorum</name>
    <dbReference type="NCBI Taxonomy" id="1064539"/>
    <lineage>
        <taxon>Bacteria</taxon>
        <taxon>Pseudomonadati</taxon>
        <taxon>Pseudomonadota</taxon>
        <taxon>Alphaproteobacteria</taxon>
        <taxon>Rhodospirillales</taxon>
        <taxon>Azospirillaceae</taxon>
        <taxon>Azospirillum</taxon>
    </lineage>
</organism>